<keyword evidence="2" id="KW-1185">Reference proteome</keyword>
<evidence type="ECO:0000313" key="2">
    <source>
        <dbReference type="Proteomes" id="UP001556367"/>
    </source>
</evidence>
<dbReference type="EMBL" id="JASNQZ010000002">
    <property type="protein sequence ID" value="KAL0959875.1"/>
    <property type="molecule type" value="Genomic_DNA"/>
</dbReference>
<comment type="caution">
    <text evidence="1">The sequence shown here is derived from an EMBL/GenBank/DDBJ whole genome shotgun (WGS) entry which is preliminary data.</text>
</comment>
<name>A0ABR3JXG6_9AGAR</name>
<sequence>MPRIYLFSGHLRHLVLDSCLVPNFSTGQSYGVLFCETWLERDLLKLLRQRGFSVRDDSWYDPNWQWRSCTRLSAYLLLISSIMTLLDGPWKKYGNFNQCSGIMRRQLKIECAPCRPDGSCALGIRPG</sequence>
<organism evidence="1 2">
    <name type="scientific">Hohenbuehelia grisea</name>
    <dbReference type="NCBI Taxonomy" id="104357"/>
    <lineage>
        <taxon>Eukaryota</taxon>
        <taxon>Fungi</taxon>
        <taxon>Dikarya</taxon>
        <taxon>Basidiomycota</taxon>
        <taxon>Agaricomycotina</taxon>
        <taxon>Agaricomycetes</taxon>
        <taxon>Agaricomycetidae</taxon>
        <taxon>Agaricales</taxon>
        <taxon>Pleurotineae</taxon>
        <taxon>Pleurotaceae</taxon>
        <taxon>Hohenbuehelia</taxon>
    </lineage>
</organism>
<dbReference type="Proteomes" id="UP001556367">
    <property type="component" value="Unassembled WGS sequence"/>
</dbReference>
<proteinExistence type="predicted"/>
<evidence type="ECO:0000313" key="1">
    <source>
        <dbReference type="EMBL" id="KAL0959875.1"/>
    </source>
</evidence>
<gene>
    <name evidence="1" type="ORF">HGRIS_011544</name>
</gene>
<protein>
    <submittedName>
        <fullName evidence="1">Uncharacterized protein</fullName>
    </submittedName>
</protein>
<reference evidence="2" key="1">
    <citation type="submission" date="2024-06" db="EMBL/GenBank/DDBJ databases">
        <title>Multi-omics analyses provide insights into the biosynthesis of the anticancer antibiotic pleurotin in Hohenbuehelia grisea.</title>
        <authorList>
            <person name="Weaver J.A."/>
            <person name="Alberti F."/>
        </authorList>
    </citation>
    <scope>NUCLEOTIDE SEQUENCE [LARGE SCALE GENOMIC DNA]</scope>
    <source>
        <strain evidence="2">T-177</strain>
    </source>
</reference>
<accession>A0ABR3JXG6</accession>